<reference evidence="9 10" key="1">
    <citation type="submission" date="2019-07" db="EMBL/GenBank/DDBJ databases">
        <title>Microlunatus dokdonensis sp. nov. isolated from the rhizospheric soil of the wild plant Elymus tsukushiensis.</title>
        <authorList>
            <person name="Ghim S.-Y."/>
            <person name="Hwang Y.-J."/>
            <person name="Son J.-S."/>
            <person name="Shin J.-H."/>
        </authorList>
    </citation>
    <scope>NUCLEOTIDE SEQUENCE [LARGE SCALE GENOMIC DNA]</scope>
    <source>
        <strain evidence="9 10">KUDC0627</strain>
    </source>
</reference>
<dbReference type="InterPro" id="IPR025966">
    <property type="entry name" value="OppC_N"/>
</dbReference>
<dbReference type="SUPFAM" id="SSF161098">
    <property type="entry name" value="MetI-like"/>
    <property type="match status" value="1"/>
</dbReference>
<dbReference type="OrthoDB" id="8906042at2"/>
<dbReference type="KEGG" id="mik:FOE78_16865"/>
<dbReference type="Proteomes" id="UP000319263">
    <property type="component" value="Chromosome"/>
</dbReference>
<dbReference type="PANTHER" id="PTHR43386:SF1">
    <property type="entry name" value="D,D-DIPEPTIDE TRANSPORT SYSTEM PERMEASE PROTEIN DDPC-RELATED"/>
    <property type="match status" value="1"/>
</dbReference>
<gene>
    <name evidence="9" type="ORF">FOE78_16865</name>
</gene>
<evidence type="ECO:0000256" key="3">
    <source>
        <dbReference type="ARBA" id="ARBA00022475"/>
    </source>
</evidence>
<dbReference type="EMBL" id="CP041692">
    <property type="protein sequence ID" value="QDP97369.1"/>
    <property type="molecule type" value="Genomic_DNA"/>
</dbReference>
<sequence length="319" mass="34288">MTVGTRAVESERAEATLQGAKSIEGRGPWKLAWQRLRHDRIAIISGIVILLIIAVAIFAPVFVLITGHPPNEQYHQLGLTPDGLPRGPSSTFWLGTDDLGRDILVRIVYGARVSLGVGLVATLLTVAIGVLVGLAAGFLGGVVDTILARLVDVVLSVPFLLVAIALVSITSPGLTVTILVIGFFSWASVARIVRGQVLSIREREYIEAARSLGSGNLRIMFVDILPNVLAQVIVYTTLLIPVVIVVQATLSFLGLGLQPPTPDWGGMIAESGSYYRVAWWFTVFPGLALLITTLAFNLFGDGVRDAFDPRSQQLTQKDD</sequence>
<comment type="similarity">
    <text evidence="7">Belongs to the binding-protein-dependent transport system permease family.</text>
</comment>
<evidence type="ECO:0000256" key="4">
    <source>
        <dbReference type="ARBA" id="ARBA00022692"/>
    </source>
</evidence>
<evidence type="ECO:0000256" key="5">
    <source>
        <dbReference type="ARBA" id="ARBA00022989"/>
    </source>
</evidence>
<dbReference type="PANTHER" id="PTHR43386">
    <property type="entry name" value="OLIGOPEPTIDE TRANSPORT SYSTEM PERMEASE PROTEIN APPC"/>
    <property type="match status" value="1"/>
</dbReference>
<evidence type="ECO:0000256" key="6">
    <source>
        <dbReference type="ARBA" id="ARBA00023136"/>
    </source>
</evidence>
<dbReference type="GO" id="GO:0055085">
    <property type="term" value="P:transmembrane transport"/>
    <property type="evidence" value="ECO:0007669"/>
    <property type="project" value="InterPro"/>
</dbReference>
<feature type="transmembrane region" description="Helical" evidence="7">
    <location>
        <begin position="173"/>
        <end position="193"/>
    </location>
</feature>
<proteinExistence type="inferred from homology"/>
<organism evidence="9 10">
    <name type="scientific">Microlunatus elymi</name>
    <dbReference type="NCBI Taxonomy" id="2596828"/>
    <lineage>
        <taxon>Bacteria</taxon>
        <taxon>Bacillati</taxon>
        <taxon>Actinomycetota</taxon>
        <taxon>Actinomycetes</taxon>
        <taxon>Propionibacteriales</taxon>
        <taxon>Propionibacteriaceae</taxon>
        <taxon>Microlunatus</taxon>
    </lineage>
</organism>
<feature type="transmembrane region" description="Helical" evidence="7">
    <location>
        <begin position="146"/>
        <end position="167"/>
    </location>
</feature>
<dbReference type="InterPro" id="IPR000515">
    <property type="entry name" value="MetI-like"/>
</dbReference>
<keyword evidence="10" id="KW-1185">Reference proteome</keyword>
<protein>
    <submittedName>
        <fullName evidence="9">ABC transporter permease</fullName>
    </submittedName>
</protein>
<dbReference type="PROSITE" id="PS50928">
    <property type="entry name" value="ABC_TM1"/>
    <property type="match status" value="1"/>
</dbReference>
<dbReference type="InterPro" id="IPR035906">
    <property type="entry name" value="MetI-like_sf"/>
</dbReference>
<dbReference type="AlphaFoldDB" id="A0A516Q1Q4"/>
<name>A0A516Q1Q4_9ACTN</name>
<feature type="transmembrane region" description="Helical" evidence="7">
    <location>
        <begin position="228"/>
        <end position="257"/>
    </location>
</feature>
<keyword evidence="6 7" id="KW-0472">Membrane</keyword>
<evidence type="ECO:0000256" key="7">
    <source>
        <dbReference type="RuleBase" id="RU363032"/>
    </source>
</evidence>
<feature type="domain" description="ABC transmembrane type-1" evidence="8">
    <location>
        <begin position="111"/>
        <end position="300"/>
    </location>
</feature>
<dbReference type="RefSeq" id="WP_143987328.1">
    <property type="nucleotide sequence ID" value="NZ_CP041692.1"/>
</dbReference>
<feature type="transmembrane region" description="Helical" evidence="7">
    <location>
        <begin position="41"/>
        <end position="65"/>
    </location>
</feature>
<dbReference type="InterPro" id="IPR050366">
    <property type="entry name" value="BP-dependent_transpt_permease"/>
</dbReference>
<dbReference type="Pfam" id="PF00528">
    <property type="entry name" value="BPD_transp_1"/>
    <property type="match status" value="1"/>
</dbReference>
<evidence type="ECO:0000313" key="9">
    <source>
        <dbReference type="EMBL" id="QDP97369.1"/>
    </source>
</evidence>
<dbReference type="Gene3D" id="1.10.3720.10">
    <property type="entry name" value="MetI-like"/>
    <property type="match status" value="1"/>
</dbReference>
<evidence type="ECO:0000256" key="1">
    <source>
        <dbReference type="ARBA" id="ARBA00004651"/>
    </source>
</evidence>
<dbReference type="Pfam" id="PF12911">
    <property type="entry name" value="OppC_N"/>
    <property type="match status" value="1"/>
</dbReference>
<feature type="transmembrane region" description="Helical" evidence="7">
    <location>
        <begin position="115"/>
        <end position="139"/>
    </location>
</feature>
<keyword evidence="4 7" id="KW-0812">Transmembrane</keyword>
<feature type="transmembrane region" description="Helical" evidence="7">
    <location>
        <begin position="277"/>
        <end position="300"/>
    </location>
</feature>
<evidence type="ECO:0000313" key="10">
    <source>
        <dbReference type="Proteomes" id="UP000319263"/>
    </source>
</evidence>
<keyword evidence="3" id="KW-1003">Cell membrane</keyword>
<keyword evidence="2 7" id="KW-0813">Transport</keyword>
<evidence type="ECO:0000259" key="8">
    <source>
        <dbReference type="PROSITE" id="PS50928"/>
    </source>
</evidence>
<dbReference type="GO" id="GO:0005886">
    <property type="term" value="C:plasma membrane"/>
    <property type="evidence" value="ECO:0007669"/>
    <property type="project" value="UniProtKB-SubCell"/>
</dbReference>
<keyword evidence="5 7" id="KW-1133">Transmembrane helix</keyword>
<accession>A0A516Q1Q4</accession>
<evidence type="ECO:0000256" key="2">
    <source>
        <dbReference type="ARBA" id="ARBA00022448"/>
    </source>
</evidence>
<dbReference type="CDD" id="cd06261">
    <property type="entry name" value="TM_PBP2"/>
    <property type="match status" value="1"/>
</dbReference>
<comment type="subcellular location">
    <subcellularLocation>
        <location evidence="1 7">Cell membrane</location>
        <topology evidence="1 7">Multi-pass membrane protein</topology>
    </subcellularLocation>
</comment>